<dbReference type="PANTHER" id="PTHR33055:SF3">
    <property type="entry name" value="PUTATIVE TRANSPOSASE FOR IS117-RELATED"/>
    <property type="match status" value="1"/>
</dbReference>
<organism evidence="3 4">
    <name type="scientific">Rhodococcus rhodochrous</name>
    <dbReference type="NCBI Taxonomy" id="1829"/>
    <lineage>
        <taxon>Bacteria</taxon>
        <taxon>Bacillati</taxon>
        <taxon>Actinomycetota</taxon>
        <taxon>Actinomycetes</taxon>
        <taxon>Mycobacteriales</taxon>
        <taxon>Nocardiaceae</taxon>
        <taxon>Rhodococcus</taxon>
    </lineage>
</organism>
<dbReference type="GO" id="GO:0006313">
    <property type="term" value="P:DNA transposition"/>
    <property type="evidence" value="ECO:0007669"/>
    <property type="project" value="InterPro"/>
</dbReference>
<proteinExistence type="predicted"/>
<evidence type="ECO:0000259" key="1">
    <source>
        <dbReference type="Pfam" id="PF01548"/>
    </source>
</evidence>
<dbReference type="EMBL" id="CP083974">
    <property type="protein sequence ID" value="UZF42928.1"/>
    <property type="molecule type" value="Genomic_DNA"/>
</dbReference>
<dbReference type="GO" id="GO:0003677">
    <property type="term" value="F:DNA binding"/>
    <property type="evidence" value="ECO:0007669"/>
    <property type="project" value="InterPro"/>
</dbReference>
<accession>A0AA46WR17</accession>
<dbReference type="NCBIfam" id="NF033542">
    <property type="entry name" value="transpos_IS110"/>
    <property type="match status" value="1"/>
</dbReference>
<dbReference type="Pfam" id="PF01548">
    <property type="entry name" value="DEDD_Tnp_IS110"/>
    <property type="match status" value="1"/>
</dbReference>
<dbReference type="GO" id="GO:0004803">
    <property type="term" value="F:transposase activity"/>
    <property type="evidence" value="ECO:0007669"/>
    <property type="project" value="InterPro"/>
</dbReference>
<dbReference type="InterPro" id="IPR002525">
    <property type="entry name" value="Transp_IS110-like_N"/>
</dbReference>
<gene>
    <name evidence="3" type="ORF">KUM34_013410</name>
</gene>
<dbReference type="PANTHER" id="PTHR33055">
    <property type="entry name" value="TRANSPOSASE FOR INSERTION SEQUENCE ELEMENT IS1111A"/>
    <property type="match status" value="1"/>
</dbReference>
<sequence length="397" mass="42617">MDPTYAVYCGIDVGKGEHHAVALDPTGTRLFDKALPNDETKLRAVFDHLAEHGPVLVIVDQPNTIGALPVTVARACGHAVAYLPGLTMRRVADLYPGQAKTDARDAFIIADTARTLPHTLRRVDVGDEALAELGVLVGFDDDLAGEATRISNRIRGLLTGIHPALERVLGPRITHPAVLEILSRCGGPVGIRKAGKRRLTTLATKHAPRMGARLAEEILAALNAQTVTVPGSNAAEIVLPKLADSLKEVLQQRKSISEDVERMLDDHPLSQVLMSMPGIGIRTAARILLEVGDGSAFASAAHLAAYAGIAPVTHRSGSSIRGEHPARSGNRKLKRALFLSAFAALHDPTSRAYYDRKRAEGKKHNAALICLARRRCDVLYAMLKNKTFYRTPAAAAA</sequence>
<evidence type="ECO:0000313" key="3">
    <source>
        <dbReference type="EMBL" id="UZF42928.1"/>
    </source>
</evidence>
<dbReference type="InterPro" id="IPR003346">
    <property type="entry name" value="Transposase_20"/>
</dbReference>
<dbReference type="Pfam" id="PF02371">
    <property type="entry name" value="Transposase_20"/>
    <property type="match status" value="1"/>
</dbReference>
<reference evidence="3 4" key="1">
    <citation type="journal article" date="2021" name="Front. Microbiol.">
        <title>Bacterial Transformation of Aromatic Monomers in Softwood Black Liquor.</title>
        <authorList>
            <person name="Navas L.E."/>
            <person name="Dexter G."/>
            <person name="Liu J."/>
            <person name="Levy-Booth D."/>
            <person name="Cho M."/>
            <person name="Jang S.K."/>
            <person name="Mansfield S.D."/>
            <person name="Renneckar S."/>
            <person name="Mohn W.W."/>
            <person name="Eltis L.D."/>
        </authorList>
    </citation>
    <scope>NUCLEOTIDE SEQUENCE [LARGE SCALE GENOMIC DNA]</scope>
    <source>
        <strain evidence="3 4">GD02</strain>
    </source>
</reference>
<feature type="domain" description="Transposase IS110-like N-terminal" evidence="1">
    <location>
        <begin position="9"/>
        <end position="163"/>
    </location>
</feature>
<protein>
    <submittedName>
        <fullName evidence="3">IS110 family transposase</fullName>
    </submittedName>
</protein>
<dbReference type="Proteomes" id="UP001162740">
    <property type="component" value="Chromosome"/>
</dbReference>
<dbReference type="RefSeq" id="WP_229582018.1">
    <property type="nucleotide sequence ID" value="NZ_CP083974.1"/>
</dbReference>
<feature type="domain" description="Transposase IS116/IS110/IS902 C-terminal" evidence="2">
    <location>
        <begin position="271"/>
        <end position="354"/>
    </location>
</feature>
<dbReference type="AlphaFoldDB" id="A0AA46WR17"/>
<evidence type="ECO:0000313" key="4">
    <source>
        <dbReference type="Proteomes" id="UP001162740"/>
    </source>
</evidence>
<name>A0AA46WR17_RHORH</name>
<dbReference type="InterPro" id="IPR047650">
    <property type="entry name" value="Transpos_IS110"/>
</dbReference>
<evidence type="ECO:0000259" key="2">
    <source>
        <dbReference type="Pfam" id="PF02371"/>
    </source>
</evidence>